<keyword evidence="4" id="KW-0472">Membrane</keyword>
<feature type="compositionally biased region" description="Low complexity" evidence="3">
    <location>
        <begin position="116"/>
        <end position="135"/>
    </location>
</feature>
<dbReference type="Proteomes" id="UP000030002">
    <property type="component" value="Unassembled WGS sequence"/>
</dbReference>
<evidence type="ECO:0000256" key="3">
    <source>
        <dbReference type="SAM" id="MobiDB-lite"/>
    </source>
</evidence>
<feature type="region of interest" description="Disordered" evidence="3">
    <location>
        <begin position="113"/>
        <end position="139"/>
    </location>
</feature>
<feature type="transmembrane region" description="Helical" evidence="4">
    <location>
        <begin position="86"/>
        <end position="109"/>
    </location>
</feature>
<evidence type="ECO:0000256" key="2">
    <source>
        <dbReference type="ARBA" id="ARBA00023163"/>
    </source>
</evidence>
<organism evidence="6 7">
    <name type="scientific">Knoellia sinensis KCTC 19936</name>
    <dbReference type="NCBI Taxonomy" id="1385520"/>
    <lineage>
        <taxon>Bacteria</taxon>
        <taxon>Bacillati</taxon>
        <taxon>Actinomycetota</taxon>
        <taxon>Actinomycetes</taxon>
        <taxon>Micrococcales</taxon>
        <taxon>Intrasporangiaceae</taxon>
        <taxon>Knoellia</taxon>
    </lineage>
</organism>
<dbReference type="InterPro" id="IPR041916">
    <property type="entry name" value="Anti_sigma_zinc_sf"/>
</dbReference>
<dbReference type="RefSeq" id="WP_035917018.1">
    <property type="nucleotide sequence ID" value="NZ_AVPJ01000010.1"/>
</dbReference>
<protein>
    <submittedName>
        <fullName evidence="6">Transmembrane anti-sigma factor</fullName>
    </submittedName>
</protein>
<keyword evidence="2" id="KW-0804">Transcription</keyword>
<comment type="caution">
    <text evidence="6">The sequence shown here is derived from an EMBL/GenBank/DDBJ whole genome shotgun (WGS) entry which is preliminary data.</text>
</comment>
<keyword evidence="1" id="KW-0805">Transcription regulation</keyword>
<dbReference type="EMBL" id="AVPJ01000010">
    <property type="protein sequence ID" value="KGN31663.1"/>
    <property type="molecule type" value="Genomic_DNA"/>
</dbReference>
<accession>A0A0A0J3B9</accession>
<keyword evidence="7" id="KW-1185">Reference proteome</keyword>
<dbReference type="AlphaFoldDB" id="A0A0A0J3B9"/>
<reference evidence="6 7" key="1">
    <citation type="submission" date="2013-08" db="EMBL/GenBank/DDBJ databases">
        <title>The genome sequence of Knoellia sinensis.</title>
        <authorList>
            <person name="Zhu W."/>
            <person name="Wang G."/>
        </authorList>
    </citation>
    <scope>NUCLEOTIDE SEQUENCE [LARGE SCALE GENOMIC DNA]</scope>
    <source>
        <strain evidence="6 7">KCTC 19936</strain>
    </source>
</reference>
<evidence type="ECO:0000313" key="7">
    <source>
        <dbReference type="Proteomes" id="UP000030002"/>
    </source>
</evidence>
<dbReference type="Gene3D" id="1.10.10.1320">
    <property type="entry name" value="Anti-sigma factor, zinc-finger domain"/>
    <property type="match status" value="1"/>
</dbReference>
<dbReference type="Pfam" id="PF13490">
    <property type="entry name" value="zf-HC2"/>
    <property type="match status" value="1"/>
</dbReference>
<name>A0A0A0J3B9_9MICO</name>
<proteinExistence type="predicted"/>
<evidence type="ECO:0000256" key="1">
    <source>
        <dbReference type="ARBA" id="ARBA00023015"/>
    </source>
</evidence>
<dbReference type="OrthoDB" id="5242431at2"/>
<evidence type="ECO:0000313" key="6">
    <source>
        <dbReference type="EMBL" id="KGN31663.1"/>
    </source>
</evidence>
<keyword evidence="4 6" id="KW-0812">Transmembrane</keyword>
<keyword evidence="4" id="KW-1133">Transmembrane helix</keyword>
<feature type="domain" description="Putative zinc-finger" evidence="5">
    <location>
        <begin position="10"/>
        <end position="35"/>
    </location>
</feature>
<dbReference type="InterPro" id="IPR027383">
    <property type="entry name" value="Znf_put"/>
</dbReference>
<sequence>MTCDFVRDDGAYVLGSLSPSERLEFEHHLAGCEDCSRRVRELAGLPGLLAQVNLADLEDPELPPVPPSLLPRVLAQTRRAERRRTALTAAVAASVAAIAVGALAVSGVLSGGRESGGAAPAAAPSATSSPSPSSTVPTQAMVAVGPTPVRADVRVAGVSWGTRLELTCSYDSGDETSGAHEEYGTASPAGEYALVIRTKSGETEEVATWRGLPGRTMRVSAATATERSDIAEVEMRSSDGAVVLRVGV</sequence>
<evidence type="ECO:0000259" key="5">
    <source>
        <dbReference type="Pfam" id="PF13490"/>
    </source>
</evidence>
<dbReference type="eggNOG" id="COG5662">
    <property type="taxonomic scope" value="Bacteria"/>
</dbReference>
<evidence type="ECO:0000256" key="4">
    <source>
        <dbReference type="SAM" id="Phobius"/>
    </source>
</evidence>
<dbReference type="STRING" id="1385520.N802_03090"/>
<gene>
    <name evidence="6" type="ORF">N802_03090</name>
</gene>